<dbReference type="InterPro" id="IPR036640">
    <property type="entry name" value="ABC1_TM_sf"/>
</dbReference>
<feature type="region of interest" description="Disordered" evidence="7">
    <location>
        <begin position="326"/>
        <end position="347"/>
    </location>
</feature>
<reference evidence="12" key="1">
    <citation type="submission" date="2016-12" db="EMBL/GenBank/DDBJ databases">
        <authorList>
            <person name="Meng X."/>
        </authorList>
    </citation>
    <scope>NUCLEOTIDE SEQUENCE [LARGE SCALE GENOMIC DNA]</scope>
    <source>
        <strain evidence="12">DSM 19116</strain>
    </source>
</reference>
<evidence type="ECO:0000256" key="3">
    <source>
        <dbReference type="ARBA" id="ARBA00022741"/>
    </source>
</evidence>
<evidence type="ECO:0000256" key="1">
    <source>
        <dbReference type="ARBA" id="ARBA00004651"/>
    </source>
</evidence>
<evidence type="ECO:0000256" key="6">
    <source>
        <dbReference type="ARBA" id="ARBA00023136"/>
    </source>
</evidence>
<keyword evidence="12" id="KW-1185">Reference proteome</keyword>
<feature type="transmembrane region" description="Helical" evidence="8">
    <location>
        <begin position="127"/>
        <end position="152"/>
    </location>
</feature>
<feature type="compositionally biased region" description="Low complexity" evidence="7">
    <location>
        <begin position="337"/>
        <end position="347"/>
    </location>
</feature>
<dbReference type="PROSITE" id="PS50893">
    <property type="entry name" value="ABC_TRANSPORTER_2"/>
    <property type="match status" value="1"/>
</dbReference>
<dbReference type="GO" id="GO:0034775">
    <property type="term" value="P:glutathione transmembrane transport"/>
    <property type="evidence" value="ECO:0007669"/>
    <property type="project" value="InterPro"/>
</dbReference>
<dbReference type="InterPro" id="IPR017871">
    <property type="entry name" value="ABC_transporter-like_CS"/>
</dbReference>
<dbReference type="InterPro" id="IPR014223">
    <property type="entry name" value="ABC_CydC/D"/>
</dbReference>
<dbReference type="InterPro" id="IPR003593">
    <property type="entry name" value="AAA+_ATPase"/>
</dbReference>
<protein>
    <submittedName>
        <fullName evidence="11">Thiol reductant ABC exporter subunit CydC</fullName>
    </submittedName>
</protein>
<evidence type="ECO:0000256" key="4">
    <source>
        <dbReference type="ARBA" id="ARBA00022840"/>
    </source>
</evidence>
<dbReference type="PANTHER" id="PTHR24221:SF653">
    <property type="entry name" value="TRANSPORT ATP-BINDING PROTEIN CYDC"/>
    <property type="match status" value="1"/>
</dbReference>
<dbReference type="RefSeq" id="WP_073715905.1">
    <property type="nucleotide sequence ID" value="NZ_MQVR01000010.1"/>
</dbReference>
<accession>A0A1Q5Q4E9</accession>
<dbReference type="Pfam" id="PF00664">
    <property type="entry name" value="ABC_membrane"/>
    <property type="match status" value="1"/>
</dbReference>
<dbReference type="GO" id="GO:0005524">
    <property type="term" value="F:ATP binding"/>
    <property type="evidence" value="ECO:0007669"/>
    <property type="project" value="UniProtKB-KW"/>
</dbReference>
<keyword evidence="6 8" id="KW-0472">Membrane</keyword>
<dbReference type="InterPro" id="IPR011527">
    <property type="entry name" value="ABC1_TM_dom"/>
</dbReference>
<feature type="domain" description="ABC transporter" evidence="9">
    <location>
        <begin position="350"/>
        <end position="586"/>
    </location>
</feature>
<evidence type="ECO:0000256" key="5">
    <source>
        <dbReference type="ARBA" id="ARBA00022989"/>
    </source>
</evidence>
<dbReference type="SMART" id="SM00382">
    <property type="entry name" value="AAA"/>
    <property type="match status" value="1"/>
</dbReference>
<dbReference type="PROSITE" id="PS50929">
    <property type="entry name" value="ABC_TM1F"/>
    <property type="match status" value="1"/>
</dbReference>
<organism evidence="11 12">
    <name type="scientific">Bowdeniella nasicola</name>
    <dbReference type="NCBI Taxonomy" id="208480"/>
    <lineage>
        <taxon>Bacteria</taxon>
        <taxon>Bacillati</taxon>
        <taxon>Actinomycetota</taxon>
        <taxon>Actinomycetes</taxon>
        <taxon>Actinomycetales</taxon>
        <taxon>Actinomycetaceae</taxon>
        <taxon>Bowdeniella</taxon>
    </lineage>
</organism>
<dbReference type="InterPro" id="IPR027417">
    <property type="entry name" value="P-loop_NTPase"/>
</dbReference>
<dbReference type="OrthoDB" id="3237158at2"/>
<name>A0A1Q5Q4E9_9ACTO</name>
<dbReference type="GO" id="GO:0016887">
    <property type="term" value="F:ATP hydrolysis activity"/>
    <property type="evidence" value="ECO:0007669"/>
    <property type="project" value="InterPro"/>
</dbReference>
<evidence type="ECO:0000313" key="12">
    <source>
        <dbReference type="Proteomes" id="UP000185628"/>
    </source>
</evidence>
<evidence type="ECO:0000256" key="7">
    <source>
        <dbReference type="SAM" id="MobiDB-lite"/>
    </source>
</evidence>
<comment type="subcellular location">
    <subcellularLocation>
        <location evidence="1">Cell membrane</location>
        <topology evidence="1">Multi-pass membrane protein</topology>
    </subcellularLocation>
</comment>
<dbReference type="GO" id="GO:0140359">
    <property type="term" value="F:ABC-type transporter activity"/>
    <property type="evidence" value="ECO:0007669"/>
    <property type="project" value="InterPro"/>
</dbReference>
<dbReference type="InterPro" id="IPR039421">
    <property type="entry name" value="Type_1_exporter"/>
</dbReference>
<feature type="transmembrane region" description="Helical" evidence="8">
    <location>
        <begin position="277"/>
        <end position="302"/>
    </location>
</feature>
<dbReference type="GO" id="GO:0005886">
    <property type="term" value="C:plasma membrane"/>
    <property type="evidence" value="ECO:0007669"/>
    <property type="project" value="UniProtKB-SubCell"/>
</dbReference>
<dbReference type="PROSITE" id="PS00211">
    <property type="entry name" value="ABC_TRANSPORTER_1"/>
    <property type="match status" value="1"/>
</dbReference>
<feature type="transmembrane region" description="Helical" evidence="8">
    <location>
        <begin position="158"/>
        <end position="179"/>
    </location>
</feature>
<sequence length="591" mass="61799">MTNDLRRAVRLLKISKPAFALAVLYGTLGLGSAVALSAVAAWLIARASQMPPVLTLTVAAVAVRTFGVSRPVLRYLERLASHRVALDGMAEIRVQTYRIVSRGNVASLKNLRRGDLLARTSSDVEELANVVVLSFLPAAVAASVGIGVVVFLAFFSPLIALIVALCQLAAGILGPYFTMRGAKISELSRRQSEIELAADALTSLEHASELQVAGRLPELHDRISRHERELSAASDRAALPAALGQGFDTLALLAAVIGAVVVGINALHAGQLNEVELAVVVLTPLAAFEATALLGPAAVQLVRSSAAASRILSLLDAAHGAPVTEPLSKDLDPAPAPAASSGGRSASASLELRDVSAGWPDAETVISDISLTVPPRGSVAIVGPSGIGKTTLLATLAGFIPARSGKILLDGTEATRTDLARMVAVTEEDAHIFHTSLLENLRVGNGSLTDEGATALLQRAGLGDWLAALPEGLHTVLGSDGHTVSGGERRRILLARALGSHAPILVMDETAEHLDGPTADALIADLFATMKSEGRSVVLVTHRLTPLSAADEVIMLGSEGPAQIIDRGTHDELITRNAHYRWLLEQEKEIV</sequence>
<gene>
    <name evidence="11" type="ORF">BSZ39_02975</name>
</gene>
<dbReference type="InterPro" id="IPR003439">
    <property type="entry name" value="ABC_transporter-like_ATP-bd"/>
</dbReference>
<evidence type="ECO:0000256" key="2">
    <source>
        <dbReference type="ARBA" id="ARBA00022692"/>
    </source>
</evidence>
<dbReference type="GO" id="GO:0045454">
    <property type="term" value="P:cell redox homeostasis"/>
    <property type="evidence" value="ECO:0007669"/>
    <property type="project" value="InterPro"/>
</dbReference>
<feature type="domain" description="ABC transmembrane type-1" evidence="10">
    <location>
        <begin position="20"/>
        <end position="303"/>
    </location>
</feature>
<keyword evidence="2 8" id="KW-0812">Transmembrane</keyword>
<evidence type="ECO:0000313" key="11">
    <source>
        <dbReference type="EMBL" id="OKL54663.1"/>
    </source>
</evidence>
<dbReference type="Pfam" id="PF00005">
    <property type="entry name" value="ABC_tran"/>
    <property type="match status" value="1"/>
</dbReference>
<feature type="transmembrane region" description="Helical" evidence="8">
    <location>
        <begin position="250"/>
        <end position="271"/>
    </location>
</feature>
<proteinExistence type="predicted"/>
<keyword evidence="5 8" id="KW-1133">Transmembrane helix</keyword>
<evidence type="ECO:0000259" key="10">
    <source>
        <dbReference type="PROSITE" id="PS50929"/>
    </source>
</evidence>
<dbReference type="GO" id="GO:0034040">
    <property type="term" value="F:ATPase-coupled lipid transmembrane transporter activity"/>
    <property type="evidence" value="ECO:0007669"/>
    <property type="project" value="TreeGrafter"/>
</dbReference>
<dbReference type="AlphaFoldDB" id="A0A1Q5Q4E9"/>
<feature type="transmembrane region" description="Helical" evidence="8">
    <location>
        <begin position="21"/>
        <end position="45"/>
    </location>
</feature>
<keyword evidence="3" id="KW-0547">Nucleotide-binding</keyword>
<evidence type="ECO:0000259" key="9">
    <source>
        <dbReference type="PROSITE" id="PS50893"/>
    </source>
</evidence>
<keyword evidence="4" id="KW-0067">ATP-binding</keyword>
<dbReference type="Gene3D" id="3.40.50.300">
    <property type="entry name" value="P-loop containing nucleotide triphosphate hydrolases"/>
    <property type="match status" value="1"/>
</dbReference>
<evidence type="ECO:0000256" key="8">
    <source>
        <dbReference type="SAM" id="Phobius"/>
    </source>
</evidence>
<dbReference type="SUPFAM" id="SSF90123">
    <property type="entry name" value="ABC transporter transmembrane region"/>
    <property type="match status" value="1"/>
</dbReference>
<dbReference type="PANTHER" id="PTHR24221">
    <property type="entry name" value="ATP-BINDING CASSETTE SUB-FAMILY B"/>
    <property type="match status" value="1"/>
</dbReference>
<dbReference type="Gene3D" id="1.20.1560.10">
    <property type="entry name" value="ABC transporter type 1, transmembrane domain"/>
    <property type="match status" value="1"/>
</dbReference>
<dbReference type="Proteomes" id="UP000185628">
    <property type="component" value="Unassembled WGS sequence"/>
</dbReference>
<dbReference type="EMBL" id="MQVR01000010">
    <property type="protein sequence ID" value="OKL54663.1"/>
    <property type="molecule type" value="Genomic_DNA"/>
</dbReference>
<dbReference type="SUPFAM" id="SSF52540">
    <property type="entry name" value="P-loop containing nucleoside triphosphate hydrolases"/>
    <property type="match status" value="1"/>
</dbReference>
<comment type="caution">
    <text evidence="11">The sequence shown here is derived from an EMBL/GenBank/DDBJ whole genome shotgun (WGS) entry which is preliminary data.</text>
</comment>
<dbReference type="NCBIfam" id="TIGR02868">
    <property type="entry name" value="CydC"/>
    <property type="match status" value="1"/>
</dbReference>